<dbReference type="AlphaFoldDB" id="A0A1Q3AJ81"/>
<feature type="compositionally biased region" description="Basic and acidic residues" evidence="1">
    <location>
        <begin position="16"/>
        <end position="25"/>
    </location>
</feature>
<feature type="compositionally biased region" description="Low complexity" evidence="1">
    <location>
        <begin position="26"/>
        <end position="37"/>
    </location>
</feature>
<name>A0A1Q3AJ81_ZYGRO</name>
<evidence type="ECO:0000313" key="3">
    <source>
        <dbReference type="Proteomes" id="UP000187013"/>
    </source>
</evidence>
<gene>
    <name evidence="2" type="ORF">ZYGR_0AY01890</name>
</gene>
<feature type="region of interest" description="Disordered" evidence="1">
    <location>
        <begin position="354"/>
        <end position="387"/>
    </location>
</feature>
<accession>A0A1Q3AJ81</accession>
<proteinExistence type="predicted"/>
<protein>
    <submittedName>
        <fullName evidence="2">Uncharacterized protein</fullName>
    </submittedName>
</protein>
<organism evidence="2 3">
    <name type="scientific">Zygosaccharomyces rouxii</name>
    <dbReference type="NCBI Taxonomy" id="4956"/>
    <lineage>
        <taxon>Eukaryota</taxon>
        <taxon>Fungi</taxon>
        <taxon>Dikarya</taxon>
        <taxon>Ascomycota</taxon>
        <taxon>Saccharomycotina</taxon>
        <taxon>Saccharomycetes</taxon>
        <taxon>Saccharomycetales</taxon>
        <taxon>Saccharomycetaceae</taxon>
        <taxon>Zygosaccharomyces</taxon>
    </lineage>
</organism>
<feature type="region of interest" description="Disordered" evidence="1">
    <location>
        <begin position="1"/>
        <end position="62"/>
    </location>
</feature>
<evidence type="ECO:0000256" key="1">
    <source>
        <dbReference type="SAM" id="MobiDB-lite"/>
    </source>
</evidence>
<dbReference type="Proteomes" id="UP000187013">
    <property type="component" value="Unassembled WGS sequence"/>
</dbReference>
<evidence type="ECO:0000313" key="2">
    <source>
        <dbReference type="EMBL" id="GAV55796.1"/>
    </source>
</evidence>
<dbReference type="EMBL" id="BDGX01000051">
    <property type="protein sequence ID" value="GAV55796.1"/>
    <property type="molecule type" value="Genomic_DNA"/>
</dbReference>
<feature type="compositionally biased region" description="Polar residues" evidence="1">
    <location>
        <begin position="1"/>
        <end position="15"/>
    </location>
</feature>
<reference evidence="2 3" key="1">
    <citation type="submission" date="2016-08" db="EMBL/GenBank/DDBJ databases">
        <title>Draft genome sequence of allopolyploid Zygosaccharomyces rouxii.</title>
        <authorList>
            <person name="Watanabe J."/>
            <person name="Uehara K."/>
            <person name="Mogi Y."/>
            <person name="Tsukioka Y."/>
        </authorList>
    </citation>
    <scope>NUCLEOTIDE SEQUENCE [LARGE SCALE GENOMIC DNA]</scope>
    <source>
        <strain evidence="2 3">NBRC 110957</strain>
    </source>
</reference>
<dbReference type="OrthoDB" id="10357192at2759"/>
<sequence>MKALIRNSSAKSTDTNSERYSRASSDDQSSQNFNSKSQRLKRTISNGFHRGGSVESKPPRQRHKFRFWLNRKNIYIRSNSQDTDSYSTTSSVSTKVGAEPTVHARNNLSDYRESVVYKSSPRHHLRKWLNDDENEEDASSILEIRQSNITTRIVKAKHHIRLAAEQAAKVASIRQTARLMAFTGATTAAAFARVRAAQRNPNASHGSIANDTMYSLQKVSNALDQSGAPESDYNELNDIFKFHFKYKGAPGYFKRLKPLRIAELDPNSAAYKMYYRMKVIPNPPIGADPLQFYLNRDTFGQKKRAGDQAHLEPQCDNLSEFSDTQSTKSVPTRVSTAKSIFWSFVGMDAESTKELDKNPKDIPMSQKNILQEIHSEPSERENDLNSSSKSIFWSFLSGKS</sequence>
<feature type="compositionally biased region" description="Basic and acidic residues" evidence="1">
    <location>
        <begin position="373"/>
        <end position="383"/>
    </location>
</feature>
<comment type="caution">
    <text evidence="2">The sequence shown here is derived from an EMBL/GenBank/DDBJ whole genome shotgun (WGS) entry which is preliminary data.</text>
</comment>